<dbReference type="GO" id="GO:0000045">
    <property type="term" value="P:autophagosome assembly"/>
    <property type="evidence" value="ECO:0007669"/>
    <property type="project" value="TreeGrafter"/>
</dbReference>
<dbReference type="GO" id="GO:0042594">
    <property type="term" value="P:response to starvation"/>
    <property type="evidence" value="ECO:0007669"/>
    <property type="project" value="TreeGrafter"/>
</dbReference>
<dbReference type="InterPro" id="IPR000719">
    <property type="entry name" value="Prot_kinase_dom"/>
</dbReference>
<evidence type="ECO:0000256" key="13">
    <source>
        <dbReference type="ARBA" id="ARBA00048679"/>
    </source>
</evidence>
<dbReference type="InterPro" id="IPR022708">
    <property type="entry name" value="Atg1-like_tMIT"/>
</dbReference>
<evidence type="ECO:0000256" key="6">
    <source>
        <dbReference type="ARBA" id="ARBA00022741"/>
    </source>
</evidence>
<feature type="compositionally biased region" description="Basic and acidic residues" evidence="15">
    <location>
        <begin position="489"/>
        <end position="518"/>
    </location>
</feature>
<dbReference type="GeneID" id="54482861"/>
<dbReference type="InterPro" id="IPR011009">
    <property type="entry name" value="Kinase-like_dom_sf"/>
</dbReference>
<feature type="region of interest" description="Disordered" evidence="15">
    <location>
        <begin position="897"/>
        <end position="925"/>
    </location>
</feature>
<feature type="region of interest" description="Disordered" evidence="15">
    <location>
        <begin position="347"/>
        <end position="518"/>
    </location>
</feature>
<evidence type="ECO:0000256" key="12">
    <source>
        <dbReference type="ARBA" id="ARBA00047899"/>
    </source>
</evidence>
<dbReference type="Pfam" id="PF12063">
    <property type="entry name" value="ATG1-like_MIT1"/>
    <property type="match status" value="1"/>
</dbReference>
<feature type="domain" description="Protein kinase" evidence="16">
    <location>
        <begin position="26"/>
        <end position="345"/>
    </location>
</feature>
<dbReference type="SUPFAM" id="SSF56112">
    <property type="entry name" value="Protein kinase-like (PK-like)"/>
    <property type="match status" value="1"/>
</dbReference>
<evidence type="ECO:0000256" key="1">
    <source>
        <dbReference type="ARBA" id="ARBA00004623"/>
    </source>
</evidence>
<dbReference type="GO" id="GO:0010506">
    <property type="term" value="P:regulation of autophagy"/>
    <property type="evidence" value="ECO:0007669"/>
    <property type="project" value="InterPro"/>
</dbReference>
<dbReference type="FunFam" id="1.10.510.10:FF:000817">
    <property type="entry name" value="Serine/threonine-protein kinase ATG1"/>
    <property type="match status" value="1"/>
</dbReference>
<evidence type="ECO:0000256" key="15">
    <source>
        <dbReference type="SAM" id="MobiDB-lite"/>
    </source>
</evidence>
<dbReference type="PROSITE" id="PS00108">
    <property type="entry name" value="PROTEIN_KINASE_ST"/>
    <property type="match status" value="1"/>
</dbReference>
<dbReference type="GO" id="GO:0034045">
    <property type="term" value="C:phagophore assembly site membrane"/>
    <property type="evidence" value="ECO:0007669"/>
    <property type="project" value="UniProtKB-SubCell"/>
</dbReference>
<evidence type="ECO:0000256" key="3">
    <source>
        <dbReference type="ARBA" id="ARBA00022448"/>
    </source>
</evidence>
<evidence type="ECO:0000256" key="9">
    <source>
        <dbReference type="ARBA" id="ARBA00022927"/>
    </source>
</evidence>
<evidence type="ECO:0000256" key="8">
    <source>
        <dbReference type="ARBA" id="ARBA00022840"/>
    </source>
</evidence>
<dbReference type="EMBL" id="ML996570">
    <property type="protein sequence ID" value="KAF2759250.1"/>
    <property type="molecule type" value="Genomic_DNA"/>
</dbReference>
<proteinExistence type="predicted"/>
<evidence type="ECO:0000259" key="16">
    <source>
        <dbReference type="PROSITE" id="PS50011"/>
    </source>
</evidence>
<dbReference type="EC" id="2.7.11.1" evidence="2"/>
<dbReference type="Gene3D" id="3.30.200.20">
    <property type="entry name" value="Phosphorylase Kinase, domain 1"/>
    <property type="match status" value="1"/>
</dbReference>
<evidence type="ECO:0000313" key="17">
    <source>
        <dbReference type="EMBL" id="KAF2759250.1"/>
    </source>
</evidence>
<dbReference type="InterPro" id="IPR045269">
    <property type="entry name" value="Atg1-like"/>
</dbReference>
<dbReference type="InterPro" id="IPR008271">
    <property type="entry name" value="Ser/Thr_kinase_AS"/>
</dbReference>
<dbReference type="GO" id="GO:0004674">
    <property type="term" value="F:protein serine/threonine kinase activity"/>
    <property type="evidence" value="ECO:0007669"/>
    <property type="project" value="UniProtKB-KW"/>
</dbReference>
<dbReference type="Pfam" id="PF21127">
    <property type="entry name" value="ATG1-like_MIT2"/>
    <property type="match status" value="1"/>
</dbReference>
<keyword evidence="6 14" id="KW-0547">Nucleotide-binding</keyword>
<dbReference type="OrthoDB" id="346907at2759"/>
<feature type="binding site" evidence="14">
    <location>
        <position position="61"/>
    </location>
    <ligand>
        <name>ATP</name>
        <dbReference type="ChEBI" id="CHEBI:30616"/>
    </ligand>
</feature>
<feature type="compositionally biased region" description="Polar residues" evidence="15">
    <location>
        <begin position="463"/>
        <end position="472"/>
    </location>
</feature>
<dbReference type="InterPro" id="IPR048941">
    <property type="entry name" value="ATG1-like_MIT2"/>
</dbReference>
<protein>
    <recommendedName>
        <fullName evidence="2">non-specific serine/threonine protein kinase</fullName>
        <ecNumber evidence="2">2.7.11.1</ecNumber>
    </recommendedName>
    <alternativeName>
        <fullName evidence="11">Autophagy-related protein 1</fullName>
    </alternativeName>
</protein>
<accession>A0A6A6WBB1</accession>
<feature type="region of interest" description="Disordered" evidence="15">
    <location>
        <begin position="817"/>
        <end position="837"/>
    </location>
</feature>
<dbReference type="GO" id="GO:0005776">
    <property type="term" value="C:autophagosome"/>
    <property type="evidence" value="ECO:0007669"/>
    <property type="project" value="TreeGrafter"/>
</dbReference>
<evidence type="ECO:0000256" key="10">
    <source>
        <dbReference type="ARBA" id="ARBA00023006"/>
    </source>
</evidence>
<dbReference type="GO" id="GO:0015031">
    <property type="term" value="P:protein transport"/>
    <property type="evidence" value="ECO:0007669"/>
    <property type="project" value="UniProtKB-KW"/>
</dbReference>
<dbReference type="InterPro" id="IPR017441">
    <property type="entry name" value="Protein_kinase_ATP_BS"/>
</dbReference>
<feature type="compositionally biased region" description="Low complexity" evidence="15">
    <location>
        <begin position="412"/>
        <end position="427"/>
    </location>
</feature>
<dbReference type="RefSeq" id="XP_033601701.1">
    <property type="nucleotide sequence ID" value="XM_033741807.1"/>
</dbReference>
<feature type="compositionally biased region" description="Basic and acidic residues" evidence="15">
    <location>
        <begin position="354"/>
        <end position="364"/>
    </location>
</feature>
<evidence type="ECO:0000256" key="2">
    <source>
        <dbReference type="ARBA" id="ARBA00012513"/>
    </source>
</evidence>
<keyword evidence="8 14" id="KW-0067">ATP-binding</keyword>
<gene>
    <name evidence="17" type="ORF">EJ05DRAFT_437893</name>
</gene>
<dbReference type="PROSITE" id="PS00107">
    <property type="entry name" value="PROTEIN_KINASE_ATP"/>
    <property type="match status" value="1"/>
</dbReference>
<evidence type="ECO:0000256" key="4">
    <source>
        <dbReference type="ARBA" id="ARBA00022527"/>
    </source>
</evidence>
<organism evidence="17 18">
    <name type="scientific">Pseudovirgaria hyperparasitica</name>
    <dbReference type="NCBI Taxonomy" id="470096"/>
    <lineage>
        <taxon>Eukaryota</taxon>
        <taxon>Fungi</taxon>
        <taxon>Dikarya</taxon>
        <taxon>Ascomycota</taxon>
        <taxon>Pezizomycotina</taxon>
        <taxon>Dothideomycetes</taxon>
        <taxon>Dothideomycetes incertae sedis</taxon>
        <taxon>Acrospermales</taxon>
        <taxon>Acrospermaceae</taxon>
        <taxon>Pseudovirgaria</taxon>
    </lineage>
</organism>
<dbReference type="GO" id="GO:0000422">
    <property type="term" value="P:autophagy of mitochondrion"/>
    <property type="evidence" value="ECO:0007669"/>
    <property type="project" value="TreeGrafter"/>
</dbReference>
<dbReference type="GO" id="GO:0005524">
    <property type="term" value="F:ATP binding"/>
    <property type="evidence" value="ECO:0007669"/>
    <property type="project" value="UniProtKB-UniRule"/>
</dbReference>
<dbReference type="SMART" id="SM00220">
    <property type="entry name" value="S_TKc"/>
    <property type="match status" value="1"/>
</dbReference>
<reference evidence="17" key="1">
    <citation type="journal article" date="2020" name="Stud. Mycol.">
        <title>101 Dothideomycetes genomes: a test case for predicting lifestyles and emergence of pathogens.</title>
        <authorList>
            <person name="Haridas S."/>
            <person name="Albert R."/>
            <person name="Binder M."/>
            <person name="Bloem J."/>
            <person name="Labutti K."/>
            <person name="Salamov A."/>
            <person name="Andreopoulos B."/>
            <person name="Baker S."/>
            <person name="Barry K."/>
            <person name="Bills G."/>
            <person name="Bluhm B."/>
            <person name="Cannon C."/>
            <person name="Castanera R."/>
            <person name="Culley D."/>
            <person name="Daum C."/>
            <person name="Ezra D."/>
            <person name="Gonzalez J."/>
            <person name="Henrissat B."/>
            <person name="Kuo A."/>
            <person name="Liang C."/>
            <person name="Lipzen A."/>
            <person name="Lutzoni F."/>
            <person name="Magnuson J."/>
            <person name="Mondo S."/>
            <person name="Nolan M."/>
            <person name="Ohm R."/>
            <person name="Pangilinan J."/>
            <person name="Park H.-J."/>
            <person name="Ramirez L."/>
            <person name="Alfaro M."/>
            <person name="Sun H."/>
            <person name="Tritt A."/>
            <person name="Yoshinaga Y."/>
            <person name="Zwiers L.-H."/>
            <person name="Turgeon B."/>
            <person name="Goodwin S."/>
            <person name="Spatafora J."/>
            <person name="Crous P."/>
            <person name="Grigoriev I."/>
        </authorList>
    </citation>
    <scope>NUCLEOTIDE SEQUENCE</scope>
    <source>
        <strain evidence="17">CBS 121739</strain>
    </source>
</reference>
<evidence type="ECO:0000256" key="14">
    <source>
        <dbReference type="PROSITE-ProRule" id="PRU10141"/>
    </source>
</evidence>
<keyword evidence="9" id="KW-0653">Protein transport</keyword>
<name>A0A6A6WBB1_9PEZI</name>
<evidence type="ECO:0000256" key="7">
    <source>
        <dbReference type="ARBA" id="ARBA00022777"/>
    </source>
</evidence>
<keyword evidence="18" id="KW-1185">Reference proteome</keyword>
<keyword evidence="4" id="KW-0723">Serine/threonine-protein kinase</keyword>
<dbReference type="GO" id="GO:0061709">
    <property type="term" value="P:reticulophagy"/>
    <property type="evidence" value="ECO:0007669"/>
    <property type="project" value="TreeGrafter"/>
</dbReference>
<dbReference type="Proteomes" id="UP000799437">
    <property type="component" value="Unassembled WGS sequence"/>
</dbReference>
<feature type="compositionally biased region" description="Low complexity" evidence="15">
    <location>
        <begin position="960"/>
        <end position="982"/>
    </location>
</feature>
<dbReference type="CDD" id="cd14009">
    <property type="entry name" value="STKc_ATG1_ULK_like"/>
    <property type="match status" value="1"/>
</dbReference>
<dbReference type="Gene3D" id="1.10.510.10">
    <property type="entry name" value="Transferase(Phosphotransferase) domain 1"/>
    <property type="match status" value="1"/>
</dbReference>
<comment type="subcellular location">
    <subcellularLocation>
        <location evidence="1">Preautophagosomal structure membrane</location>
        <topology evidence="1">Peripheral membrane protein</topology>
    </subcellularLocation>
</comment>
<keyword evidence="7 17" id="KW-0418">Kinase</keyword>
<dbReference type="AlphaFoldDB" id="A0A6A6WBB1"/>
<keyword evidence="3" id="KW-0813">Transport</keyword>
<dbReference type="PROSITE" id="PS50011">
    <property type="entry name" value="PROTEIN_KINASE_DOM"/>
    <property type="match status" value="1"/>
</dbReference>
<keyword evidence="10" id="KW-0072">Autophagy</keyword>
<feature type="compositionally biased region" description="Basic and acidic residues" evidence="15">
    <location>
        <begin position="389"/>
        <end position="400"/>
    </location>
</feature>
<feature type="compositionally biased region" description="Polar residues" evidence="15">
    <location>
        <begin position="479"/>
        <end position="488"/>
    </location>
</feature>
<dbReference type="GO" id="GO:0005829">
    <property type="term" value="C:cytosol"/>
    <property type="evidence" value="ECO:0007669"/>
    <property type="project" value="TreeGrafter"/>
</dbReference>
<evidence type="ECO:0000256" key="5">
    <source>
        <dbReference type="ARBA" id="ARBA00022679"/>
    </source>
</evidence>
<dbReference type="PANTHER" id="PTHR24348">
    <property type="entry name" value="SERINE/THREONINE-PROTEIN KINASE UNC-51-RELATED"/>
    <property type="match status" value="1"/>
</dbReference>
<comment type="catalytic activity">
    <reaction evidence="13">
        <text>L-seryl-[protein] + ATP = O-phospho-L-seryl-[protein] + ADP + H(+)</text>
        <dbReference type="Rhea" id="RHEA:17989"/>
        <dbReference type="Rhea" id="RHEA-COMP:9863"/>
        <dbReference type="Rhea" id="RHEA-COMP:11604"/>
        <dbReference type="ChEBI" id="CHEBI:15378"/>
        <dbReference type="ChEBI" id="CHEBI:29999"/>
        <dbReference type="ChEBI" id="CHEBI:30616"/>
        <dbReference type="ChEBI" id="CHEBI:83421"/>
        <dbReference type="ChEBI" id="CHEBI:456216"/>
        <dbReference type="EC" id="2.7.11.1"/>
    </reaction>
</comment>
<keyword evidence="5" id="KW-0808">Transferase</keyword>
<evidence type="ECO:0000256" key="11">
    <source>
        <dbReference type="ARBA" id="ARBA00030237"/>
    </source>
</evidence>
<dbReference type="Pfam" id="PF00069">
    <property type="entry name" value="Pkinase"/>
    <property type="match status" value="1"/>
</dbReference>
<dbReference type="GO" id="GO:0034727">
    <property type="term" value="P:piecemeal microautophagy of the nucleus"/>
    <property type="evidence" value="ECO:0007669"/>
    <property type="project" value="TreeGrafter"/>
</dbReference>
<comment type="catalytic activity">
    <reaction evidence="12">
        <text>L-threonyl-[protein] + ATP = O-phospho-L-threonyl-[protein] + ADP + H(+)</text>
        <dbReference type="Rhea" id="RHEA:46608"/>
        <dbReference type="Rhea" id="RHEA-COMP:11060"/>
        <dbReference type="Rhea" id="RHEA-COMP:11605"/>
        <dbReference type="ChEBI" id="CHEBI:15378"/>
        <dbReference type="ChEBI" id="CHEBI:30013"/>
        <dbReference type="ChEBI" id="CHEBI:30616"/>
        <dbReference type="ChEBI" id="CHEBI:61977"/>
        <dbReference type="ChEBI" id="CHEBI:456216"/>
        <dbReference type="EC" id="2.7.11.1"/>
    </reaction>
</comment>
<sequence length="982" mass="108677">MATQAQGFGSRRSNLQEDESTRIGDFRKLENIGKGSFAIVYRGEHVVRREMKPDPKQLALKNRALVAIKSVHLQKLNRKLRDNLVTEINILRSLQHPHIVALIDCQESPKFMNIVMEFCELGDLSNFIRKRHHHIEHPATKDMVTKYPCPPAGGLHEVVAHHFSKQIASALEFLHAKNFIHRDLKPQNLLLNPSPRYYHQYKPTEMPYMPTKNSLVPATGVESLPMLKVADFGFARFLPQTSLAETLCGSPLYMAPEILRYEKYDAKADLWSVGTVMYEMMVGKPPFKANNHVELLKKIERQEDRIRFPEDLIIGTQMKTLIRALLRRKPVERIGFESYFDDPLIRGPIPNLVGDDRPASERETTPPPDSKVGTRAEQKRPSTSSRAPSDLRRQSLDHTHPKGPQGQAVVGSAPTSRPSSRATTTTKAPRRLSYTPTPDADLARQQQRRPIMTSHPTAPARQTVPSRPASQNMDRHSGRNSVSPTSSVHLKEHLDAQRIPRGAEDRSQRDGRDRTDQEIAFEREYVMVEKRSVEVNALADEMAATPGGRPNSQHNAMVRRATTQGSPTSTTGAHVLPSRAISIAQGKSRPDSTHARTGSYERRYGRIPGSVSSAISNALNAVALRSGMGLSPPLGTGPSPPKGYAGFPSYPTAQSSILMIGDAVRTSDPKDEESKTLKFVEDLAHRSNVVYGFAEVKYKQLIPATPSEGLGIANKTATNNYEDDDDDLTVDATMTISEEALVLYVKAVAILGKGIDIAGSWWLRRNRLGDRSSPSNASASAQRLTHVVQWLRSRFNECIDKAEFSARKLVEAQKALPSDHHLHPSNRPAASGSSTSIGSTENIFLPTGVTAEKLMYDRAIEMSKAAAVNELVGEDLPGCELNYGTAIQMLQAILDTEDESADKSDENKSHKSDADTSSSLELEDKEAIKKLIDSMKSRLKTLRKKIEIQKAQKRASLSAPRRPSSNSSPSTTPNTGTTPAQR</sequence>
<dbReference type="PANTHER" id="PTHR24348:SF22">
    <property type="entry name" value="NON-SPECIFIC SERINE_THREONINE PROTEIN KINASE"/>
    <property type="match status" value="1"/>
</dbReference>
<evidence type="ECO:0000313" key="18">
    <source>
        <dbReference type="Proteomes" id="UP000799437"/>
    </source>
</evidence>
<feature type="compositionally biased region" description="Basic and acidic residues" evidence="15">
    <location>
        <begin position="901"/>
        <end position="914"/>
    </location>
</feature>
<feature type="region of interest" description="Disordered" evidence="15">
    <location>
        <begin position="944"/>
        <end position="982"/>
    </location>
</feature>